<reference evidence="5" key="1">
    <citation type="submission" date="2020-11" db="EMBL/GenBank/DDBJ databases">
        <authorList>
            <person name="Whiteford S."/>
        </authorList>
    </citation>
    <scope>NUCLEOTIDE SEQUENCE</scope>
</reference>
<evidence type="ECO:0000256" key="1">
    <source>
        <dbReference type="ARBA" id="ARBA00022729"/>
    </source>
</evidence>
<dbReference type="Proteomes" id="UP000653454">
    <property type="component" value="Unassembled WGS sequence"/>
</dbReference>
<dbReference type="GO" id="GO:0004252">
    <property type="term" value="F:serine-type endopeptidase activity"/>
    <property type="evidence" value="ECO:0007669"/>
    <property type="project" value="InterPro"/>
</dbReference>
<dbReference type="InterPro" id="IPR009003">
    <property type="entry name" value="Peptidase_S1_PA"/>
</dbReference>
<feature type="domain" description="Clip" evidence="4">
    <location>
        <begin position="145"/>
        <end position="194"/>
    </location>
</feature>
<dbReference type="PROSITE" id="PS51888">
    <property type="entry name" value="CLIP"/>
    <property type="match status" value="1"/>
</dbReference>
<evidence type="ECO:0000259" key="4">
    <source>
        <dbReference type="PROSITE" id="PS51888"/>
    </source>
</evidence>
<dbReference type="InterPro" id="IPR001254">
    <property type="entry name" value="Trypsin_dom"/>
</dbReference>
<dbReference type="GO" id="GO:0006508">
    <property type="term" value="P:proteolysis"/>
    <property type="evidence" value="ECO:0007669"/>
    <property type="project" value="InterPro"/>
</dbReference>
<name>A0A8S4DXL8_PLUXY</name>
<keyword evidence="1" id="KW-0732">Signal</keyword>
<dbReference type="SUPFAM" id="SSF50494">
    <property type="entry name" value="Trypsin-like serine proteases"/>
    <property type="match status" value="1"/>
</dbReference>
<feature type="region of interest" description="Disordered" evidence="3">
    <location>
        <begin position="61"/>
        <end position="150"/>
    </location>
</feature>
<feature type="compositionally biased region" description="Low complexity" evidence="3">
    <location>
        <begin position="73"/>
        <end position="94"/>
    </location>
</feature>
<dbReference type="Pfam" id="PF00089">
    <property type="entry name" value="Trypsin"/>
    <property type="match status" value="1"/>
</dbReference>
<dbReference type="PANTHER" id="PTHR24258">
    <property type="entry name" value="SERINE PROTEASE-RELATED"/>
    <property type="match status" value="1"/>
</dbReference>
<dbReference type="Gene3D" id="2.40.10.10">
    <property type="entry name" value="Trypsin-like serine proteases"/>
    <property type="match status" value="3"/>
</dbReference>
<dbReference type="PANTHER" id="PTHR24258:SF129">
    <property type="entry name" value="LP15124P-RELATED"/>
    <property type="match status" value="1"/>
</dbReference>
<keyword evidence="2" id="KW-1015">Disulfide bond</keyword>
<dbReference type="AlphaFoldDB" id="A0A8S4DXL8"/>
<dbReference type="EMBL" id="CAJHNJ030000009">
    <property type="protein sequence ID" value="CAG9106598.1"/>
    <property type="molecule type" value="Genomic_DNA"/>
</dbReference>
<evidence type="ECO:0000313" key="5">
    <source>
        <dbReference type="EMBL" id="CAG9106598.1"/>
    </source>
</evidence>
<organism evidence="5 6">
    <name type="scientific">Plutella xylostella</name>
    <name type="common">Diamondback moth</name>
    <name type="synonym">Plutella maculipennis</name>
    <dbReference type="NCBI Taxonomy" id="51655"/>
    <lineage>
        <taxon>Eukaryota</taxon>
        <taxon>Metazoa</taxon>
        <taxon>Ecdysozoa</taxon>
        <taxon>Arthropoda</taxon>
        <taxon>Hexapoda</taxon>
        <taxon>Insecta</taxon>
        <taxon>Pterygota</taxon>
        <taxon>Neoptera</taxon>
        <taxon>Endopterygota</taxon>
        <taxon>Lepidoptera</taxon>
        <taxon>Glossata</taxon>
        <taxon>Ditrysia</taxon>
        <taxon>Yponomeutoidea</taxon>
        <taxon>Plutellidae</taxon>
        <taxon>Plutella</taxon>
    </lineage>
</organism>
<protein>
    <submittedName>
        <fullName evidence="5">(diamondback moth) hypothetical protein</fullName>
    </submittedName>
</protein>
<dbReference type="InterPro" id="IPR022700">
    <property type="entry name" value="CLIP"/>
</dbReference>
<gene>
    <name evidence="5" type="ORF">PLXY2_LOCUS3571</name>
</gene>
<dbReference type="InterPro" id="IPR043504">
    <property type="entry name" value="Peptidase_S1_PA_chymotrypsin"/>
</dbReference>
<evidence type="ECO:0000313" key="6">
    <source>
        <dbReference type="Proteomes" id="UP000653454"/>
    </source>
</evidence>
<feature type="compositionally biased region" description="Pro residues" evidence="3">
    <location>
        <begin position="108"/>
        <end position="121"/>
    </location>
</feature>
<comment type="caution">
    <text evidence="5">The sequence shown here is derived from an EMBL/GenBank/DDBJ whole genome shotgun (WGS) entry which is preliminary data.</text>
</comment>
<evidence type="ECO:0000256" key="2">
    <source>
        <dbReference type="ARBA" id="ARBA00023157"/>
    </source>
</evidence>
<sequence length="645" mass="73569">MSSPKEALSLPHDLCDIRKMHCANAVCELDLQDRVMYKYISVLLLAASVLGQGDIDQGVLNQIFGPPPGGQTGQDTQGQFNSGLNGQNGQNGQSGQNGGNPNFVDIFGPPPSSPSPIPTRPPVTSTTSATFLQPEGNNGAGENEPCQTPEGTSGTCVPYYLCNTENNTIISDGTGIIDIRIKDGPCQSYLDTCCLLPDTRPADNPITPTPAPEEVERKGCGWRNANGVGFRITGNKDNEAEFAEFPWMVAILRIEPINEAEPEGSKLNVYVGGGSLIHPSVVLTAAHYVNRDWQTKSIRARAGEWDTQTKQELYPNQDRDVVDVKIHRDFNKGSWGSQHSLMASHYVNRDWQTKSIRARAGEWDTQTKQELYPNQDRDVVDVKIHRDFNKAHYVNRDWHTKSIRARAGEWDTQTKQELYPNQDRDVVDVKIHRDFNKAHYVNRDWQTKSIRARAGEWDTQTKQELYPNQDRDVVDVKIHRDFNKDHSSYSYLMIAHYVNRDWQTKSTRVRVGEWDTQTKQELYPNQDRDVVDVKIHRDFNKAHYVNRDWQTKSIRARAGEWDTQTKQELYPNQDRDVVDVKIHRDFNKGQTTLGIVTHYVNRDWQTKSIRARAGEWDTQTKQELYPNQDRDVVDVKIHRDFNKGL</sequence>
<dbReference type="InterPro" id="IPR041515">
    <property type="entry name" value="PPAF-2-like_Clip"/>
</dbReference>
<keyword evidence="6" id="KW-1185">Reference proteome</keyword>
<dbReference type="Pfam" id="PF18322">
    <property type="entry name" value="CLIP_1"/>
    <property type="match status" value="1"/>
</dbReference>
<proteinExistence type="predicted"/>
<accession>A0A8S4DXL8</accession>
<evidence type="ECO:0000256" key="3">
    <source>
        <dbReference type="SAM" id="MobiDB-lite"/>
    </source>
</evidence>